<evidence type="ECO:0000256" key="9">
    <source>
        <dbReference type="ARBA" id="ARBA00023014"/>
    </source>
</evidence>
<evidence type="ECO:0000256" key="4">
    <source>
        <dbReference type="ARBA" id="ARBA00022485"/>
    </source>
</evidence>
<dbReference type="GO" id="GO:0005737">
    <property type="term" value="C:cytoplasm"/>
    <property type="evidence" value="ECO:0007669"/>
    <property type="project" value="UniProtKB-SubCell"/>
</dbReference>
<evidence type="ECO:0000256" key="7">
    <source>
        <dbReference type="ARBA" id="ARBA00023002"/>
    </source>
</evidence>
<evidence type="ECO:0000313" key="13">
    <source>
        <dbReference type="Proteomes" id="UP000824211"/>
    </source>
</evidence>
<dbReference type="Gene3D" id="3.20.20.70">
    <property type="entry name" value="Aldolase class I"/>
    <property type="match status" value="1"/>
</dbReference>
<dbReference type="EC" id="1.97.1.4" evidence="10"/>
<protein>
    <recommendedName>
        <fullName evidence="3 10">Pyruvate formate-lyase-activating enzyme</fullName>
        <ecNumber evidence="10">1.97.1.4</ecNumber>
    </recommendedName>
</protein>
<comment type="caution">
    <text evidence="12">The sequence shown here is derived from an EMBL/GenBank/DDBJ whole genome shotgun (WGS) entry which is preliminary data.</text>
</comment>
<keyword evidence="9 10" id="KW-0411">Iron-sulfur</keyword>
<dbReference type="PROSITE" id="PS51918">
    <property type="entry name" value="RADICAL_SAM"/>
    <property type="match status" value="1"/>
</dbReference>
<evidence type="ECO:0000256" key="5">
    <source>
        <dbReference type="ARBA" id="ARBA00022691"/>
    </source>
</evidence>
<dbReference type="InterPro" id="IPR007197">
    <property type="entry name" value="rSAM"/>
</dbReference>
<dbReference type="InterPro" id="IPR034457">
    <property type="entry name" value="Organic_radical-activating"/>
</dbReference>
<dbReference type="InterPro" id="IPR001989">
    <property type="entry name" value="Radical_activat_CS"/>
</dbReference>
<reference evidence="12" key="2">
    <citation type="submission" date="2021-04" db="EMBL/GenBank/DDBJ databases">
        <authorList>
            <person name="Gilroy R."/>
        </authorList>
    </citation>
    <scope>NUCLEOTIDE SEQUENCE</scope>
    <source>
        <strain evidence="12">ChiHjej9B8-13557</strain>
    </source>
</reference>
<comment type="cofactor">
    <cofactor evidence="10">
        <name>[4Fe-4S] cluster</name>
        <dbReference type="ChEBI" id="CHEBI:49883"/>
    </cofactor>
    <text evidence="10">Binds 1 [4Fe-4S] cluster. The cluster is coordinated with 3 cysteines and an exchangeable S-adenosyl-L-methionine.</text>
</comment>
<keyword evidence="5 10" id="KW-0949">S-adenosyl-L-methionine</keyword>
<evidence type="ECO:0000256" key="10">
    <source>
        <dbReference type="RuleBase" id="RU362053"/>
    </source>
</evidence>
<keyword evidence="12" id="KW-0670">Pyruvate</keyword>
<dbReference type="GO" id="GO:0043365">
    <property type="term" value="F:[formate-C-acetyltransferase]-activating enzyme activity"/>
    <property type="evidence" value="ECO:0007669"/>
    <property type="project" value="UniProtKB-UniRule"/>
</dbReference>
<comment type="subcellular location">
    <subcellularLocation>
        <location evidence="10">Cytoplasm</location>
    </subcellularLocation>
</comment>
<evidence type="ECO:0000256" key="2">
    <source>
        <dbReference type="ARBA" id="ARBA00009777"/>
    </source>
</evidence>
<dbReference type="CDD" id="cd01335">
    <property type="entry name" value="Radical_SAM"/>
    <property type="match status" value="1"/>
</dbReference>
<keyword evidence="7 10" id="KW-0560">Oxidoreductase</keyword>
<dbReference type="InterPro" id="IPR012838">
    <property type="entry name" value="PFL1_activating"/>
</dbReference>
<dbReference type="InterPro" id="IPR012839">
    <property type="entry name" value="Organic_radical_activase"/>
</dbReference>
<feature type="domain" description="Radical SAM core" evidence="11">
    <location>
        <begin position="36"/>
        <end position="268"/>
    </location>
</feature>
<dbReference type="NCBIfam" id="TIGR02493">
    <property type="entry name" value="PFLA"/>
    <property type="match status" value="1"/>
</dbReference>
<comment type="similarity">
    <text evidence="2 10">Belongs to the organic radical-activating enzymes family.</text>
</comment>
<gene>
    <name evidence="12" type="primary">pflA</name>
    <name evidence="12" type="ORF">H9771_08960</name>
</gene>
<reference evidence="12" key="1">
    <citation type="journal article" date="2021" name="PeerJ">
        <title>Extensive microbial diversity within the chicken gut microbiome revealed by metagenomics and culture.</title>
        <authorList>
            <person name="Gilroy R."/>
            <person name="Ravi A."/>
            <person name="Getino M."/>
            <person name="Pursley I."/>
            <person name="Horton D.L."/>
            <person name="Alikhan N.F."/>
            <person name="Baker D."/>
            <person name="Gharbi K."/>
            <person name="Hall N."/>
            <person name="Watson M."/>
            <person name="Adriaenssens E.M."/>
            <person name="Foster-Nyarko E."/>
            <person name="Jarju S."/>
            <person name="Secka A."/>
            <person name="Antonio M."/>
            <person name="Oren A."/>
            <person name="Chaudhuri R.R."/>
            <person name="La Ragione R."/>
            <person name="Hildebrand F."/>
            <person name="Pallen M.J."/>
        </authorList>
    </citation>
    <scope>NUCLEOTIDE SEQUENCE</scope>
    <source>
        <strain evidence="12">ChiHjej9B8-13557</strain>
    </source>
</reference>
<dbReference type="InterPro" id="IPR013785">
    <property type="entry name" value="Aldolase_TIM"/>
</dbReference>
<dbReference type="GO" id="GO:0046872">
    <property type="term" value="F:metal ion binding"/>
    <property type="evidence" value="ECO:0007669"/>
    <property type="project" value="UniProtKB-UniRule"/>
</dbReference>
<comment type="catalytic activity">
    <reaction evidence="10">
        <text>glycyl-[formate C-acetyltransferase] + reduced [flavodoxin] + S-adenosyl-L-methionine = glycin-2-yl radical-[formate C-acetyltransferase] + semiquinone [flavodoxin] + 5'-deoxyadenosine + L-methionine + H(+)</text>
        <dbReference type="Rhea" id="RHEA:19225"/>
        <dbReference type="Rhea" id="RHEA-COMP:10622"/>
        <dbReference type="Rhea" id="RHEA-COMP:12190"/>
        <dbReference type="Rhea" id="RHEA-COMP:12191"/>
        <dbReference type="Rhea" id="RHEA-COMP:14480"/>
        <dbReference type="ChEBI" id="CHEBI:15378"/>
        <dbReference type="ChEBI" id="CHEBI:17319"/>
        <dbReference type="ChEBI" id="CHEBI:29947"/>
        <dbReference type="ChEBI" id="CHEBI:32722"/>
        <dbReference type="ChEBI" id="CHEBI:57618"/>
        <dbReference type="ChEBI" id="CHEBI:57844"/>
        <dbReference type="ChEBI" id="CHEBI:59789"/>
        <dbReference type="ChEBI" id="CHEBI:140311"/>
        <dbReference type="EC" id="1.97.1.4"/>
    </reaction>
</comment>
<dbReference type="PANTHER" id="PTHR30352:SF5">
    <property type="entry name" value="PYRUVATE FORMATE-LYASE 1-ACTIVATING ENZYME"/>
    <property type="match status" value="1"/>
</dbReference>
<keyword evidence="6 10" id="KW-0479">Metal-binding</keyword>
<evidence type="ECO:0000256" key="3">
    <source>
        <dbReference type="ARBA" id="ARBA00021356"/>
    </source>
</evidence>
<dbReference type="Pfam" id="PF04055">
    <property type="entry name" value="Radical_SAM"/>
    <property type="match status" value="1"/>
</dbReference>
<dbReference type="PROSITE" id="PS01087">
    <property type="entry name" value="RADICAL_ACTIVATING"/>
    <property type="match status" value="1"/>
</dbReference>
<dbReference type="EMBL" id="DWXX01000166">
    <property type="protein sequence ID" value="HJB59763.1"/>
    <property type="molecule type" value="Genomic_DNA"/>
</dbReference>
<keyword evidence="8 10" id="KW-0408">Iron</keyword>
<comment type="function">
    <text evidence="1 10">Activation of pyruvate formate-lyase under anaerobic conditions by generation of an organic free radical, using S-adenosylmethionine and reduced flavodoxin as cosubstrates to produce 5'-deoxy-adenosine.</text>
</comment>
<name>A0A9D2MHP4_9FIRM</name>
<dbReference type="PANTHER" id="PTHR30352">
    <property type="entry name" value="PYRUVATE FORMATE-LYASE-ACTIVATING ENZYME"/>
    <property type="match status" value="1"/>
</dbReference>
<dbReference type="SFLD" id="SFLDS00029">
    <property type="entry name" value="Radical_SAM"/>
    <property type="match status" value="1"/>
</dbReference>
<dbReference type="AlphaFoldDB" id="A0A9D2MHP4"/>
<proteinExistence type="inferred from homology"/>
<keyword evidence="12" id="KW-0456">Lyase</keyword>
<evidence type="ECO:0000259" key="11">
    <source>
        <dbReference type="PROSITE" id="PS51918"/>
    </source>
</evidence>
<dbReference type="GO" id="GO:0051539">
    <property type="term" value="F:4 iron, 4 sulfur cluster binding"/>
    <property type="evidence" value="ECO:0007669"/>
    <property type="project" value="UniProtKB-UniRule"/>
</dbReference>
<evidence type="ECO:0000256" key="6">
    <source>
        <dbReference type="ARBA" id="ARBA00022723"/>
    </source>
</evidence>
<dbReference type="PIRSF" id="PIRSF000371">
    <property type="entry name" value="PFL_act_enz"/>
    <property type="match status" value="1"/>
</dbReference>
<evidence type="ECO:0000256" key="1">
    <source>
        <dbReference type="ARBA" id="ARBA00003141"/>
    </source>
</evidence>
<keyword evidence="4 10" id="KW-0004">4Fe-4S</keyword>
<dbReference type="Proteomes" id="UP000824211">
    <property type="component" value="Unassembled WGS sequence"/>
</dbReference>
<organism evidence="12 13">
    <name type="scientific">Candidatus Faecalibacterium faecipullorum</name>
    <dbReference type="NCBI Taxonomy" id="2838578"/>
    <lineage>
        <taxon>Bacteria</taxon>
        <taxon>Bacillati</taxon>
        <taxon>Bacillota</taxon>
        <taxon>Clostridia</taxon>
        <taxon>Eubacteriales</taxon>
        <taxon>Oscillospiraceae</taxon>
        <taxon>Faecalibacterium</taxon>
    </lineage>
</organism>
<dbReference type="SFLD" id="SFLDG01066">
    <property type="entry name" value="organic_radical-activating_enz"/>
    <property type="match status" value="1"/>
</dbReference>
<dbReference type="InterPro" id="IPR058240">
    <property type="entry name" value="rSAM_sf"/>
</dbReference>
<accession>A0A9D2MHP4</accession>
<sequence>MGVCERTPAPLTAPQTPEAADAPVGLVHSLESFGSVDGPGVRFVVFLQGCALRCRYCHNPETWACGVGARWTPQALFDHVWRYRSYWGKKGGVTVSGGEPLLQMPFLTAFFKLARARGVHTALDTAGGPFRPDDAAYLAAFDELMRYTNLVILDLKEIDPAKHRSLTGRSNENILAMARHVADLGVPLWVRHVLVPGLTDDEEGLRRTGAFIASLPTVQRVEVLPYHTLGLYKWQKLGIPYTLADAVPPTDAEVRRAEELLGVSRYPG</sequence>
<dbReference type="GO" id="GO:0016829">
    <property type="term" value="F:lyase activity"/>
    <property type="evidence" value="ECO:0007669"/>
    <property type="project" value="UniProtKB-KW"/>
</dbReference>
<dbReference type="SUPFAM" id="SSF102114">
    <property type="entry name" value="Radical SAM enzymes"/>
    <property type="match status" value="1"/>
</dbReference>
<evidence type="ECO:0000313" key="12">
    <source>
        <dbReference type="EMBL" id="HJB59763.1"/>
    </source>
</evidence>
<evidence type="ECO:0000256" key="8">
    <source>
        <dbReference type="ARBA" id="ARBA00023004"/>
    </source>
</evidence>
<keyword evidence="10" id="KW-0963">Cytoplasm</keyword>